<dbReference type="Pfam" id="PF00675">
    <property type="entry name" value="Peptidase_M16"/>
    <property type="match status" value="1"/>
</dbReference>
<organism evidence="3 4">
    <name type="scientific">candidate division WOR-3 bacterium</name>
    <dbReference type="NCBI Taxonomy" id="2052148"/>
    <lineage>
        <taxon>Bacteria</taxon>
        <taxon>Bacteria division WOR-3</taxon>
    </lineage>
</organism>
<gene>
    <name evidence="3" type="ORF">DRP53_01755</name>
</gene>
<name>A0A660SMP6_UNCW3</name>
<evidence type="ECO:0000259" key="1">
    <source>
        <dbReference type="Pfam" id="PF00675"/>
    </source>
</evidence>
<proteinExistence type="predicted"/>
<evidence type="ECO:0000259" key="2">
    <source>
        <dbReference type="Pfam" id="PF05193"/>
    </source>
</evidence>
<accession>A0A660SMP6</accession>
<dbReference type="Proteomes" id="UP000268469">
    <property type="component" value="Unassembled WGS sequence"/>
</dbReference>
<sequence length="430" mass="48643">MILLLFAIVHGELANGLDYYFWPDHKIPMVEIRFVIEAGSVNDPDSLPGLANLTHRLLERGVEGYSYLELREKIESMGARLTLEVDREFLLIKGRCLSKHTGMLLRLISLILLQPEFSSSELDKLKDEIAGLIRSRADDPFAVGLDHFYRLLYPDHPLGHHPFGDLNSIARIGIEDIRCFYRKHYLPNLSAIIVCGDIDTGAVRRQIEEWFGDWEAKKVEEITPPEGFDSLRIAVVEKDLSQAYIFYGNLGIGRSDPDFLAARLGNFILGGSGLTSRLSTRIREHAGLAYIAYSFIRSGRKCHPFIAMVQTNIDSAPSSLRMLMDEVEKAKSGITPEEMKRSKSFYLGHLPLSYDTFGERADLLVAIHRFRLGIDYLDHLPERIEELGKQEVDGAIKKLLRKGFTLVVVGPLNKKTIHSWLPERRSLKGG</sequence>
<dbReference type="Pfam" id="PF05193">
    <property type="entry name" value="Peptidase_M16_C"/>
    <property type="match status" value="1"/>
</dbReference>
<feature type="domain" description="Peptidase M16 N-terminal" evidence="1">
    <location>
        <begin position="26"/>
        <end position="131"/>
    </location>
</feature>
<evidence type="ECO:0000313" key="3">
    <source>
        <dbReference type="EMBL" id="RKX71386.1"/>
    </source>
</evidence>
<dbReference type="AlphaFoldDB" id="A0A660SMP6"/>
<dbReference type="Gene3D" id="3.30.830.10">
    <property type="entry name" value="Metalloenzyme, LuxS/M16 peptidase-like"/>
    <property type="match status" value="2"/>
</dbReference>
<evidence type="ECO:0000313" key="4">
    <source>
        <dbReference type="Proteomes" id="UP000268469"/>
    </source>
</evidence>
<feature type="domain" description="Peptidase M16 C-terminal" evidence="2">
    <location>
        <begin position="173"/>
        <end position="344"/>
    </location>
</feature>
<comment type="caution">
    <text evidence="3">The sequence shown here is derived from an EMBL/GenBank/DDBJ whole genome shotgun (WGS) entry which is preliminary data.</text>
</comment>
<dbReference type="InterPro" id="IPR007863">
    <property type="entry name" value="Peptidase_M16_C"/>
</dbReference>
<dbReference type="InterPro" id="IPR011249">
    <property type="entry name" value="Metalloenz_LuxS/M16"/>
</dbReference>
<reference evidence="3 4" key="1">
    <citation type="submission" date="2018-06" db="EMBL/GenBank/DDBJ databases">
        <title>Extensive metabolic versatility and redundancy in microbially diverse, dynamic hydrothermal sediments.</title>
        <authorList>
            <person name="Dombrowski N."/>
            <person name="Teske A."/>
            <person name="Baker B.J."/>
        </authorList>
    </citation>
    <scope>NUCLEOTIDE SEQUENCE [LARGE SCALE GENOMIC DNA]</scope>
    <source>
        <strain evidence="3">B36_G15</strain>
    </source>
</reference>
<evidence type="ECO:0008006" key="5">
    <source>
        <dbReference type="Google" id="ProtNLM"/>
    </source>
</evidence>
<dbReference type="InterPro" id="IPR050361">
    <property type="entry name" value="MPP/UQCRC_Complex"/>
</dbReference>
<dbReference type="SUPFAM" id="SSF63411">
    <property type="entry name" value="LuxS/MPP-like metallohydrolase"/>
    <property type="match status" value="2"/>
</dbReference>
<dbReference type="PANTHER" id="PTHR11851:SF224">
    <property type="entry name" value="PROCESSING PROTEASE"/>
    <property type="match status" value="1"/>
</dbReference>
<dbReference type="EMBL" id="QNBE01000010">
    <property type="protein sequence ID" value="RKX71386.1"/>
    <property type="molecule type" value="Genomic_DNA"/>
</dbReference>
<dbReference type="PANTHER" id="PTHR11851">
    <property type="entry name" value="METALLOPROTEASE"/>
    <property type="match status" value="1"/>
</dbReference>
<protein>
    <recommendedName>
        <fullName evidence="5">Insulinase family protein</fullName>
    </recommendedName>
</protein>
<dbReference type="InterPro" id="IPR011765">
    <property type="entry name" value="Pept_M16_N"/>
</dbReference>
<dbReference type="GO" id="GO:0046872">
    <property type="term" value="F:metal ion binding"/>
    <property type="evidence" value="ECO:0007669"/>
    <property type="project" value="InterPro"/>
</dbReference>